<dbReference type="InterPro" id="IPR006439">
    <property type="entry name" value="HAD-SF_hydro_IA"/>
</dbReference>
<organism evidence="1 2">
    <name type="scientific">Dactylosporangium maewongense</name>
    <dbReference type="NCBI Taxonomy" id="634393"/>
    <lineage>
        <taxon>Bacteria</taxon>
        <taxon>Bacillati</taxon>
        <taxon>Actinomycetota</taxon>
        <taxon>Actinomycetes</taxon>
        <taxon>Micromonosporales</taxon>
        <taxon>Micromonosporaceae</taxon>
        <taxon>Dactylosporangium</taxon>
    </lineage>
</organism>
<dbReference type="InterPro" id="IPR041492">
    <property type="entry name" value="HAD_2"/>
</dbReference>
<dbReference type="PRINTS" id="PR00413">
    <property type="entry name" value="HADHALOGNASE"/>
</dbReference>
<protein>
    <submittedName>
        <fullName evidence="1">HAD family phosphatase</fullName>
    </submittedName>
</protein>
<dbReference type="Proteomes" id="UP001501470">
    <property type="component" value="Unassembled WGS sequence"/>
</dbReference>
<dbReference type="CDD" id="cd07505">
    <property type="entry name" value="HAD_BPGM-like"/>
    <property type="match status" value="1"/>
</dbReference>
<keyword evidence="2" id="KW-1185">Reference proteome</keyword>
<dbReference type="InterPro" id="IPR023198">
    <property type="entry name" value="PGP-like_dom2"/>
</dbReference>
<dbReference type="SUPFAM" id="SSF56784">
    <property type="entry name" value="HAD-like"/>
    <property type="match status" value="1"/>
</dbReference>
<dbReference type="InterPro" id="IPR036412">
    <property type="entry name" value="HAD-like_sf"/>
</dbReference>
<dbReference type="PANTHER" id="PTHR18901">
    <property type="entry name" value="2-DEOXYGLUCOSE-6-PHOSPHATE PHOSPHATASE 2"/>
    <property type="match status" value="1"/>
</dbReference>
<dbReference type="SFLD" id="SFLDG01129">
    <property type="entry name" value="C1.5:_HAD__Beta-PGM__Phosphata"/>
    <property type="match status" value="1"/>
</dbReference>
<dbReference type="Gene3D" id="3.40.50.1000">
    <property type="entry name" value="HAD superfamily/HAD-like"/>
    <property type="match status" value="1"/>
</dbReference>
<proteinExistence type="predicted"/>
<dbReference type="Gene3D" id="1.10.150.240">
    <property type="entry name" value="Putative phosphatase, domain 2"/>
    <property type="match status" value="1"/>
</dbReference>
<gene>
    <name evidence="1" type="ORF">GCM10009827_026880</name>
</gene>
<dbReference type="PANTHER" id="PTHR18901:SF38">
    <property type="entry name" value="PSEUDOURIDINE-5'-PHOSPHATASE"/>
    <property type="match status" value="1"/>
</dbReference>
<sequence>MASDDRLAAVLFDMDGTLVDSEKVWSVGLTELAAHYGGELSAQARHAMVGSNMTDSMRLLHADLGLPASISTDASVRWLEARVKELFHGGVEWRPGAKELLAALRAEGVPLALVTATHRHLVDVALLTIGADNFDAVVAGDEVDQTKPHPMPYLTAARLVGAVAMDCVAVEDSPNGVRSARAAGCAVLAVPCEVDLDPTGVTLVESLLDVDVAYLRKLVA</sequence>
<dbReference type="NCBIfam" id="TIGR01509">
    <property type="entry name" value="HAD-SF-IA-v3"/>
    <property type="match status" value="1"/>
</dbReference>
<accession>A0ABP4L0X9</accession>
<reference evidence="2" key="1">
    <citation type="journal article" date="2019" name="Int. J. Syst. Evol. Microbiol.">
        <title>The Global Catalogue of Microorganisms (GCM) 10K type strain sequencing project: providing services to taxonomists for standard genome sequencing and annotation.</title>
        <authorList>
            <consortium name="The Broad Institute Genomics Platform"/>
            <consortium name="The Broad Institute Genome Sequencing Center for Infectious Disease"/>
            <person name="Wu L."/>
            <person name="Ma J."/>
        </authorList>
    </citation>
    <scope>NUCLEOTIDE SEQUENCE [LARGE SCALE GENOMIC DNA]</scope>
    <source>
        <strain evidence="2">JCM 15933</strain>
    </source>
</reference>
<dbReference type="InterPro" id="IPR023214">
    <property type="entry name" value="HAD_sf"/>
</dbReference>
<dbReference type="SFLD" id="SFLDS00003">
    <property type="entry name" value="Haloacid_Dehalogenase"/>
    <property type="match status" value="1"/>
</dbReference>
<name>A0ABP4L0X9_9ACTN</name>
<evidence type="ECO:0000313" key="1">
    <source>
        <dbReference type="EMBL" id="GAA1511286.1"/>
    </source>
</evidence>
<dbReference type="EMBL" id="BAAAQD010000004">
    <property type="protein sequence ID" value="GAA1511286.1"/>
    <property type="molecule type" value="Genomic_DNA"/>
</dbReference>
<evidence type="ECO:0000313" key="2">
    <source>
        <dbReference type="Proteomes" id="UP001501470"/>
    </source>
</evidence>
<dbReference type="Pfam" id="PF13419">
    <property type="entry name" value="HAD_2"/>
    <property type="match status" value="1"/>
</dbReference>
<comment type="caution">
    <text evidence="1">The sequence shown here is derived from an EMBL/GenBank/DDBJ whole genome shotgun (WGS) entry which is preliminary data.</text>
</comment>